<feature type="binding site" evidence="5">
    <location>
        <begin position="260"/>
        <end position="261"/>
    </location>
    <ligand>
        <name>ATP</name>
        <dbReference type="ChEBI" id="CHEBI:30616"/>
    </ligand>
</feature>
<dbReference type="Gene3D" id="3.40.50.20">
    <property type="match status" value="1"/>
</dbReference>
<sequence length="375" mass="40708">MDMNKTIGIFGGGQLGRMMAQAALPLNIQCTFFEAETDCPAAILGPVFSSQNPQGLQDFIASADVFSLEFENTPVADVDVLTQSKTLHPPRLALATAQNRLAEKSLFDELNIPVAPYRAVDSLESLKQAVADLGLPIVLKTVTGGYDGKGQFVLRTEDQIDTAWAELGPAKSLIAESFVKFSREVSIIAVRGQNGDVKTWALAENHHHNGILSHSIVPAPNSVDLQPVAQDYITRLLNHLNYVGVLTLELFVTEQGLYANEMACRVHNSGHWSIEGAICSQFENHIRAVAGLPLGSTEVIRPTVMINIIGQHPKSEDVLALNGAHLHLYNKSERTGRKLGHITLMPNNSDDLTALCRQLAQILPVPLALTADMTL</sequence>
<evidence type="ECO:0000313" key="8">
    <source>
        <dbReference type="EMBL" id="MDH0565633.1"/>
    </source>
</evidence>
<dbReference type="InterPro" id="IPR011761">
    <property type="entry name" value="ATP-grasp"/>
</dbReference>
<keyword evidence="2 5" id="KW-0547">Nucleotide-binding</keyword>
<dbReference type="GO" id="GO:0006189">
    <property type="term" value="P:'de novo' IMP biosynthetic process"/>
    <property type="evidence" value="ECO:0007669"/>
    <property type="project" value="UniProtKB-UniRule"/>
</dbReference>
<dbReference type="InterPro" id="IPR013815">
    <property type="entry name" value="ATP_grasp_subdomain_1"/>
</dbReference>
<dbReference type="NCBIfam" id="TIGR01161">
    <property type="entry name" value="purK"/>
    <property type="match status" value="1"/>
</dbReference>
<keyword evidence="4 5" id="KW-0067">ATP-binding</keyword>
<dbReference type="Pfam" id="PF02222">
    <property type="entry name" value="ATP-grasp"/>
    <property type="match status" value="1"/>
</dbReference>
<dbReference type="InterPro" id="IPR016185">
    <property type="entry name" value="PreATP-grasp_dom_sf"/>
</dbReference>
<dbReference type="PROSITE" id="PS50975">
    <property type="entry name" value="ATP_GRASP"/>
    <property type="match status" value="1"/>
</dbReference>
<dbReference type="NCBIfam" id="NF004679">
    <property type="entry name" value="PRK06019.1-5"/>
    <property type="match status" value="1"/>
</dbReference>
<dbReference type="Proteomes" id="UP001159329">
    <property type="component" value="Unassembled WGS sequence"/>
</dbReference>
<evidence type="ECO:0000256" key="1">
    <source>
        <dbReference type="ARBA" id="ARBA00022598"/>
    </source>
</evidence>
<evidence type="ECO:0000256" key="2">
    <source>
        <dbReference type="ARBA" id="ARBA00022741"/>
    </source>
</evidence>
<comment type="subunit">
    <text evidence="5 6">Homodimer.</text>
</comment>
<feature type="binding site" evidence="5">
    <location>
        <begin position="145"/>
        <end position="151"/>
    </location>
    <ligand>
        <name>ATP</name>
        <dbReference type="ChEBI" id="CHEBI:30616"/>
    </ligand>
</feature>
<keyword evidence="3 5" id="KW-0658">Purine biosynthesis</keyword>
<proteinExistence type="inferred from homology"/>
<dbReference type="RefSeq" id="WP_279696980.1">
    <property type="nucleotide sequence ID" value="NZ_JAOEEO010000011.1"/>
</dbReference>
<protein>
    <recommendedName>
        <fullName evidence="5 6">N5-carboxyaminoimidazole ribonucleotide synthase</fullName>
        <shortName evidence="5 6">N5-CAIR synthase</shortName>
        <ecNumber evidence="5 6">6.3.4.18</ecNumber>
    </recommendedName>
    <alternativeName>
        <fullName evidence="5 6">5-(carboxyamino)imidazole ribonucleotide synthetase</fullName>
    </alternativeName>
</protein>
<dbReference type="GO" id="GO:0004638">
    <property type="term" value="F:phosphoribosylaminoimidazole carboxylase activity"/>
    <property type="evidence" value="ECO:0007669"/>
    <property type="project" value="InterPro"/>
</dbReference>
<evidence type="ECO:0000313" key="9">
    <source>
        <dbReference type="Proteomes" id="UP001159329"/>
    </source>
</evidence>
<dbReference type="FunFam" id="3.30.1490.20:FF:000015">
    <property type="entry name" value="N5-carboxyaminoimidazole ribonucleotide synthase"/>
    <property type="match status" value="1"/>
</dbReference>
<dbReference type="AlphaFoldDB" id="A0AA42IGD7"/>
<dbReference type="HAMAP" id="MF_01928">
    <property type="entry name" value="PurK"/>
    <property type="match status" value="1"/>
</dbReference>
<evidence type="ECO:0000256" key="4">
    <source>
        <dbReference type="ARBA" id="ARBA00022840"/>
    </source>
</evidence>
<evidence type="ECO:0000256" key="5">
    <source>
        <dbReference type="HAMAP-Rule" id="MF_01928"/>
    </source>
</evidence>
<comment type="catalytic activity">
    <reaction evidence="5 6">
        <text>5-amino-1-(5-phospho-beta-D-ribosyl)imidazole + hydrogencarbonate + ATP = 5-carboxyamino-1-(5-phospho-D-ribosyl)imidazole + ADP + phosphate + 2 H(+)</text>
        <dbReference type="Rhea" id="RHEA:19317"/>
        <dbReference type="ChEBI" id="CHEBI:15378"/>
        <dbReference type="ChEBI" id="CHEBI:17544"/>
        <dbReference type="ChEBI" id="CHEBI:30616"/>
        <dbReference type="ChEBI" id="CHEBI:43474"/>
        <dbReference type="ChEBI" id="CHEBI:58730"/>
        <dbReference type="ChEBI" id="CHEBI:137981"/>
        <dbReference type="ChEBI" id="CHEBI:456216"/>
        <dbReference type="EC" id="6.3.4.18"/>
    </reaction>
</comment>
<dbReference type="GO" id="GO:0046872">
    <property type="term" value="F:metal ion binding"/>
    <property type="evidence" value="ECO:0007669"/>
    <property type="project" value="InterPro"/>
</dbReference>
<comment type="function">
    <text evidence="6">Catalyzes the ATP-dependent conversion of 5-aminoimidazole ribonucleotide (AIR) and HCO(3)- to N5-carboxyaminoimidazole ribonucleotide (N5-CAIR).</text>
</comment>
<dbReference type="FunFam" id="3.30.470.20:FF:000029">
    <property type="entry name" value="N5-carboxyaminoimidazole ribonucleotide synthase"/>
    <property type="match status" value="1"/>
</dbReference>
<dbReference type="GO" id="GO:0005829">
    <property type="term" value="C:cytosol"/>
    <property type="evidence" value="ECO:0007669"/>
    <property type="project" value="TreeGrafter"/>
</dbReference>
<dbReference type="GO" id="GO:0034028">
    <property type="term" value="F:5-(carboxyamino)imidazole ribonucleotide synthase activity"/>
    <property type="evidence" value="ECO:0007669"/>
    <property type="project" value="UniProtKB-UniRule"/>
</dbReference>
<evidence type="ECO:0000259" key="7">
    <source>
        <dbReference type="PROSITE" id="PS50975"/>
    </source>
</evidence>
<dbReference type="PANTHER" id="PTHR11609:SF5">
    <property type="entry name" value="PHOSPHORIBOSYLAMINOIMIDAZOLE CARBOXYLASE"/>
    <property type="match status" value="1"/>
</dbReference>
<dbReference type="InterPro" id="IPR003135">
    <property type="entry name" value="ATP-grasp_carboxylate-amine"/>
</dbReference>
<dbReference type="SUPFAM" id="SSF56059">
    <property type="entry name" value="Glutathione synthetase ATP-binding domain-like"/>
    <property type="match status" value="1"/>
</dbReference>
<dbReference type="SUPFAM" id="SSF51246">
    <property type="entry name" value="Rudiment single hybrid motif"/>
    <property type="match status" value="1"/>
</dbReference>
<dbReference type="InterPro" id="IPR054350">
    <property type="entry name" value="PurT/PurK_preATP-grasp"/>
</dbReference>
<dbReference type="InterPro" id="IPR005875">
    <property type="entry name" value="PurK"/>
</dbReference>
<comment type="function">
    <text evidence="5">Catalyzes the ATP-dependent conversion of 5-aminoimidazole ribonucleotide (AIR) and HCO(3)(-) to N5-carboxyaminoimidazole ribonucleotide (N5-CAIR).</text>
</comment>
<comment type="pathway">
    <text evidence="5 6">Purine metabolism; IMP biosynthesis via de novo pathway; 5-amino-1-(5-phospho-D-ribosyl)imidazole-4-carboxylate from 5-amino-1-(5-phospho-D-ribosyl)imidazole (N5-CAIR route): step 1/2.</text>
</comment>
<dbReference type="SUPFAM" id="SSF52440">
    <property type="entry name" value="PreATP-grasp domain"/>
    <property type="match status" value="1"/>
</dbReference>
<name>A0AA42IGD7_9GAMM</name>
<feature type="binding site" evidence="5">
    <location>
        <position position="207"/>
    </location>
    <ligand>
        <name>ATP</name>
        <dbReference type="ChEBI" id="CHEBI:30616"/>
    </ligand>
</feature>
<comment type="caution">
    <text evidence="8">The sequence shown here is derived from an EMBL/GenBank/DDBJ whole genome shotgun (WGS) entry which is preliminary data.</text>
</comment>
<dbReference type="NCBIfam" id="NF004676">
    <property type="entry name" value="PRK06019.1-2"/>
    <property type="match status" value="1"/>
</dbReference>
<feature type="domain" description="ATP-grasp" evidence="7">
    <location>
        <begin position="104"/>
        <end position="290"/>
    </location>
</feature>
<dbReference type="Pfam" id="PF17769">
    <property type="entry name" value="PurK_C"/>
    <property type="match status" value="1"/>
</dbReference>
<accession>A0AA42IGD7</accession>
<gene>
    <name evidence="5 6" type="primary">purK</name>
    <name evidence="8" type="ORF">N7644_18365</name>
</gene>
<dbReference type="Pfam" id="PF22660">
    <property type="entry name" value="RS_preATP-grasp-like"/>
    <property type="match status" value="1"/>
</dbReference>
<evidence type="ECO:0000256" key="6">
    <source>
        <dbReference type="RuleBase" id="RU361200"/>
    </source>
</evidence>
<evidence type="ECO:0000256" key="3">
    <source>
        <dbReference type="ARBA" id="ARBA00022755"/>
    </source>
</evidence>
<organism evidence="8 9">
    <name type="scientific">Acinetobacter courvalinii</name>
    <dbReference type="NCBI Taxonomy" id="280147"/>
    <lineage>
        <taxon>Bacteria</taxon>
        <taxon>Pseudomonadati</taxon>
        <taxon>Pseudomonadota</taxon>
        <taxon>Gammaproteobacteria</taxon>
        <taxon>Moraxellales</taxon>
        <taxon>Moraxellaceae</taxon>
        <taxon>Acinetobacter</taxon>
    </lineage>
</organism>
<dbReference type="PANTHER" id="PTHR11609">
    <property type="entry name" value="PURINE BIOSYNTHESIS PROTEIN 6/7, PUR6/7"/>
    <property type="match status" value="1"/>
</dbReference>
<feature type="binding site" evidence="5">
    <location>
        <position position="100"/>
    </location>
    <ligand>
        <name>ATP</name>
        <dbReference type="ChEBI" id="CHEBI:30616"/>
    </ligand>
</feature>
<feature type="binding site" evidence="5">
    <location>
        <position position="140"/>
    </location>
    <ligand>
        <name>ATP</name>
        <dbReference type="ChEBI" id="CHEBI:30616"/>
    </ligand>
</feature>
<dbReference type="Gene3D" id="3.30.470.20">
    <property type="entry name" value="ATP-grasp fold, B domain"/>
    <property type="match status" value="1"/>
</dbReference>
<comment type="similarity">
    <text evidence="5 6">Belongs to the PurK/PurT family.</text>
</comment>
<dbReference type="EMBL" id="JAOEEO010000011">
    <property type="protein sequence ID" value="MDH0565633.1"/>
    <property type="molecule type" value="Genomic_DNA"/>
</dbReference>
<dbReference type="InterPro" id="IPR011054">
    <property type="entry name" value="Rudment_hybrid_motif"/>
</dbReference>
<keyword evidence="1 5" id="KW-0436">Ligase</keyword>
<feature type="binding site" evidence="5">
    <location>
        <position position="184"/>
    </location>
    <ligand>
        <name>ATP</name>
        <dbReference type="ChEBI" id="CHEBI:30616"/>
    </ligand>
</feature>
<dbReference type="Gene3D" id="3.30.1490.20">
    <property type="entry name" value="ATP-grasp fold, A domain"/>
    <property type="match status" value="1"/>
</dbReference>
<dbReference type="InterPro" id="IPR040686">
    <property type="entry name" value="PurK_C"/>
</dbReference>
<reference evidence="8" key="1">
    <citation type="submission" date="2022-09" db="EMBL/GenBank/DDBJ databases">
        <title>Intensive care unit water sources are persistently colonized with multi-drug resistant bacteria and are the site of extensive horizontal gene transfer of antibiotic resistance genes.</title>
        <authorList>
            <person name="Diorio-Toth L."/>
        </authorList>
    </citation>
    <scope>NUCLEOTIDE SEQUENCE</scope>
    <source>
        <strain evidence="8">GD04005</strain>
    </source>
</reference>
<dbReference type="EC" id="6.3.4.18" evidence="5 6"/>
<dbReference type="GO" id="GO:0005524">
    <property type="term" value="F:ATP binding"/>
    <property type="evidence" value="ECO:0007669"/>
    <property type="project" value="UniProtKB-UniRule"/>
</dbReference>
<feature type="binding site" evidence="5">
    <location>
        <begin position="176"/>
        <end position="179"/>
    </location>
    <ligand>
        <name>ATP</name>
        <dbReference type="ChEBI" id="CHEBI:30616"/>
    </ligand>
</feature>